<evidence type="ECO:0000313" key="3">
    <source>
        <dbReference type="EMBL" id="MTD15914.1"/>
    </source>
</evidence>
<sequence length="141" mass="14822">MAEQTPGAPDDVTDAELVDETPAPTPDHSDNSDDDSSEDVQDAELVEPAAIVPAPFVPGSTPDLTLPPPPAFDYTDAGVPTLDYVRSKVEGRLGTAMGAEELARAAAKADEVEKARAEQEAERARLAAEKLAEIRRSLGQG</sequence>
<evidence type="ECO:0008006" key="5">
    <source>
        <dbReference type="Google" id="ProtNLM"/>
    </source>
</evidence>
<protein>
    <recommendedName>
        <fullName evidence="5">PspA domain-containing protein</fullName>
    </recommendedName>
</protein>
<accession>A0A7K1FSW4</accession>
<reference evidence="3 4" key="1">
    <citation type="submission" date="2019-11" db="EMBL/GenBank/DDBJ databases">
        <authorList>
            <person name="Jiang L.-Q."/>
        </authorList>
    </citation>
    <scope>NUCLEOTIDE SEQUENCE [LARGE SCALE GENOMIC DNA]</scope>
    <source>
        <strain evidence="3 4">YIM 132087</strain>
    </source>
</reference>
<feature type="coiled-coil region" evidence="1">
    <location>
        <begin position="102"/>
        <end position="134"/>
    </location>
</feature>
<evidence type="ECO:0000313" key="4">
    <source>
        <dbReference type="Proteomes" id="UP000460221"/>
    </source>
</evidence>
<name>A0A7K1FSW4_9ACTN</name>
<dbReference type="Proteomes" id="UP000460221">
    <property type="component" value="Unassembled WGS sequence"/>
</dbReference>
<feature type="compositionally biased region" description="Acidic residues" evidence="2">
    <location>
        <begin position="32"/>
        <end position="45"/>
    </location>
</feature>
<organism evidence="3 4">
    <name type="scientific">Nakamurella alba</name>
    <dbReference type="NCBI Taxonomy" id="2665158"/>
    <lineage>
        <taxon>Bacteria</taxon>
        <taxon>Bacillati</taxon>
        <taxon>Actinomycetota</taxon>
        <taxon>Actinomycetes</taxon>
        <taxon>Nakamurellales</taxon>
        <taxon>Nakamurellaceae</taxon>
        <taxon>Nakamurella</taxon>
    </lineage>
</organism>
<dbReference type="EMBL" id="WLYK01000008">
    <property type="protein sequence ID" value="MTD15914.1"/>
    <property type="molecule type" value="Genomic_DNA"/>
</dbReference>
<keyword evidence="1" id="KW-0175">Coiled coil</keyword>
<proteinExistence type="predicted"/>
<evidence type="ECO:0000256" key="1">
    <source>
        <dbReference type="SAM" id="Coils"/>
    </source>
</evidence>
<keyword evidence="4" id="KW-1185">Reference proteome</keyword>
<evidence type="ECO:0000256" key="2">
    <source>
        <dbReference type="SAM" id="MobiDB-lite"/>
    </source>
</evidence>
<feature type="region of interest" description="Disordered" evidence="2">
    <location>
        <begin position="1"/>
        <end position="72"/>
    </location>
</feature>
<gene>
    <name evidence="3" type="ORF">GIS00_18425</name>
</gene>
<dbReference type="AlphaFoldDB" id="A0A7K1FSW4"/>
<comment type="caution">
    <text evidence="3">The sequence shown here is derived from an EMBL/GenBank/DDBJ whole genome shotgun (WGS) entry which is preliminary data.</text>
</comment>
<dbReference type="RefSeq" id="WP_154769916.1">
    <property type="nucleotide sequence ID" value="NZ_WLYK01000008.1"/>
</dbReference>